<keyword evidence="2" id="KW-1185">Reference proteome</keyword>
<dbReference type="AlphaFoldDB" id="A0A9W4UQM7"/>
<comment type="caution">
    <text evidence="1">The sequence shown here is derived from an EMBL/GenBank/DDBJ whole genome shotgun (WGS) entry which is preliminary data.</text>
</comment>
<reference evidence="1" key="1">
    <citation type="submission" date="2023-01" db="EMBL/GenBank/DDBJ databases">
        <authorList>
            <person name="Van Ghelder C."/>
            <person name="Rancurel C."/>
        </authorList>
    </citation>
    <scope>NUCLEOTIDE SEQUENCE</scope>
    <source>
        <strain evidence="1">CNCM I-4278</strain>
    </source>
</reference>
<protein>
    <submittedName>
        <fullName evidence="1">Uncharacterized protein</fullName>
    </submittedName>
</protein>
<evidence type="ECO:0000313" key="1">
    <source>
        <dbReference type="EMBL" id="CAI6340300.1"/>
    </source>
</evidence>
<dbReference type="EMBL" id="CAOQHR010000010">
    <property type="protein sequence ID" value="CAI6340300.1"/>
    <property type="molecule type" value="Genomic_DNA"/>
</dbReference>
<evidence type="ECO:0000313" key="2">
    <source>
        <dbReference type="Proteomes" id="UP001152607"/>
    </source>
</evidence>
<dbReference type="Proteomes" id="UP001152607">
    <property type="component" value="Unassembled WGS sequence"/>
</dbReference>
<organism evidence="1 2">
    <name type="scientific">Periconia digitata</name>
    <dbReference type="NCBI Taxonomy" id="1303443"/>
    <lineage>
        <taxon>Eukaryota</taxon>
        <taxon>Fungi</taxon>
        <taxon>Dikarya</taxon>
        <taxon>Ascomycota</taxon>
        <taxon>Pezizomycotina</taxon>
        <taxon>Dothideomycetes</taxon>
        <taxon>Pleosporomycetidae</taxon>
        <taxon>Pleosporales</taxon>
        <taxon>Massarineae</taxon>
        <taxon>Periconiaceae</taxon>
        <taxon>Periconia</taxon>
    </lineage>
</organism>
<proteinExistence type="predicted"/>
<sequence>MTLRMGNMRFTIDGLCCTSPGEKLISASLTGDAGDKSCGLNPPIVWQEELLKFRCTGLTMGSEMVRHLNSLRCKLQNNAGARLIDYRMIFDLLAEIEINNLKDPK</sequence>
<gene>
    <name evidence="1" type="ORF">PDIGIT_LOCUS13475</name>
</gene>
<name>A0A9W4UQM7_9PLEO</name>
<accession>A0A9W4UQM7</accession>